<evidence type="ECO:0000313" key="2">
    <source>
        <dbReference type="EMBL" id="PON77463.1"/>
    </source>
</evidence>
<name>A0A2P5DVY6_PARAD</name>
<comment type="caution">
    <text evidence="2">The sequence shown here is derived from an EMBL/GenBank/DDBJ whole genome shotgun (WGS) entry which is preliminary data.</text>
</comment>
<organism evidence="2 3">
    <name type="scientific">Parasponia andersonii</name>
    <name type="common">Sponia andersonii</name>
    <dbReference type="NCBI Taxonomy" id="3476"/>
    <lineage>
        <taxon>Eukaryota</taxon>
        <taxon>Viridiplantae</taxon>
        <taxon>Streptophyta</taxon>
        <taxon>Embryophyta</taxon>
        <taxon>Tracheophyta</taxon>
        <taxon>Spermatophyta</taxon>
        <taxon>Magnoliopsida</taxon>
        <taxon>eudicotyledons</taxon>
        <taxon>Gunneridae</taxon>
        <taxon>Pentapetalae</taxon>
        <taxon>rosids</taxon>
        <taxon>fabids</taxon>
        <taxon>Rosales</taxon>
        <taxon>Cannabaceae</taxon>
        <taxon>Parasponia</taxon>
    </lineage>
</organism>
<proteinExistence type="predicted"/>
<protein>
    <submittedName>
        <fullName evidence="2">Uncharacterized protein</fullName>
    </submittedName>
</protein>
<dbReference type="Proteomes" id="UP000237105">
    <property type="component" value="Unassembled WGS sequence"/>
</dbReference>
<evidence type="ECO:0000256" key="1">
    <source>
        <dbReference type="SAM" id="MobiDB-lite"/>
    </source>
</evidence>
<gene>
    <name evidence="2" type="ORF">PanWU01x14_026240</name>
</gene>
<reference evidence="3" key="1">
    <citation type="submission" date="2016-06" db="EMBL/GenBank/DDBJ databases">
        <title>Parallel loss of symbiosis genes in relatives of nitrogen-fixing non-legume Parasponia.</title>
        <authorList>
            <person name="Van Velzen R."/>
            <person name="Holmer R."/>
            <person name="Bu F."/>
            <person name="Rutten L."/>
            <person name="Van Zeijl A."/>
            <person name="Liu W."/>
            <person name="Santuari L."/>
            <person name="Cao Q."/>
            <person name="Sharma T."/>
            <person name="Shen D."/>
            <person name="Roswanjaya Y."/>
            <person name="Wardhani T."/>
            <person name="Kalhor M.S."/>
            <person name="Jansen J."/>
            <person name="Van den Hoogen J."/>
            <person name="Gungor B."/>
            <person name="Hartog M."/>
            <person name="Hontelez J."/>
            <person name="Verver J."/>
            <person name="Yang W.-C."/>
            <person name="Schijlen E."/>
            <person name="Repin R."/>
            <person name="Schilthuizen M."/>
            <person name="Schranz E."/>
            <person name="Heidstra R."/>
            <person name="Miyata K."/>
            <person name="Fedorova E."/>
            <person name="Kohlen W."/>
            <person name="Bisseling T."/>
            <person name="Smit S."/>
            <person name="Geurts R."/>
        </authorList>
    </citation>
    <scope>NUCLEOTIDE SEQUENCE [LARGE SCALE GENOMIC DNA]</scope>
    <source>
        <strain evidence="3">cv. WU1-14</strain>
    </source>
</reference>
<feature type="region of interest" description="Disordered" evidence="1">
    <location>
        <begin position="1"/>
        <end position="25"/>
    </location>
</feature>
<keyword evidence="3" id="KW-1185">Reference proteome</keyword>
<dbReference type="AlphaFoldDB" id="A0A2P5DVY6"/>
<sequence length="61" mass="6713">MSIGNLTGWSRAMQPNKGRFGFMPSTSLEDYEASTDLSSVLGSTMELLESKRGKKQKKGQN</sequence>
<feature type="non-terminal residue" evidence="2">
    <location>
        <position position="61"/>
    </location>
</feature>
<dbReference type="EMBL" id="JXTB01000013">
    <property type="protein sequence ID" value="PON77463.1"/>
    <property type="molecule type" value="Genomic_DNA"/>
</dbReference>
<accession>A0A2P5DVY6</accession>
<evidence type="ECO:0000313" key="3">
    <source>
        <dbReference type="Proteomes" id="UP000237105"/>
    </source>
</evidence>